<dbReference type="Proteomes" id="UP000053424">
    <property type="component" value="Unassembled WGS sequence"/>
</dbReference>
<reference evidence="2" key="2">
    <citation type="submission" date="2015-01" db="EMBL/GenBank/DDBJ databases">
        <title>Evolutionary Origins and Diversification of the Mycorrhizal Mutualists.</title>
        <authorList>
            <consortium name="DOE Joint Genome Institute"/>
            <consortium name="Mycorrhizal Genomics Consortium"/>
            <person name="Kohler A."/>
            <person name="Kuo A."/>
            <person name="Nagy L.G."/>
            <person name="Floudas D."/>
            <person name="Copeland A."/>
            <person name="Barry K.W."/>
            <person name="Cichocki N."/>
            <person name="Veneault-Fourrey C."/>
            <person name="LaButti K."/>
            <person name="Lindquist E.A."/>
            <person name="Lipzen A."/>
            <person name="Lundell T."/>
            <person name="Morin E."/>
            <person name="Murat C."/>
            <person name="Riley R."/>
            <person name="Ohm R."/>
            <person name="Sun H."/>
            <person name="Tunlid A."/>
            <person name="Henrissat B."/>
            <person name="Grigoriev I.V."/>
            <person name="Hibbett D.S."/>
            <person name="Martin F."/>
        </authorList>
    </citation>
    <scope>NUCLEOTIDE SEQUENCE [LARGE SCALE GENOMIC DNA]</scope>
    <source>
        <strain evidence="2">h7</strain>
    </source>
</reference>
<dbReference type="EMBL" id="KN831799">
    <property type="protein sequence ID" value="KIM37198.1"/>
    <property type="molecule type" value="Genomic_DNA"/>
</dbReference>
<dbReference type="HOGENOM" id="CLU_083669_0_0_1"/>
<sequence>MVFRLPSQLETLIPAPADQRSQPTPWRGSLLVSGMRNSDRNSNLEIYVTAVETDGEKYVEYSVAEYLLIQTHPSRAQQWPQIFYARVLHEQPVLREFQTWMKNCVPPVPLGTFMSNRLREPNMNTVNQTNFRSLSRILFENQTIAVASWAPNTFPGAGMIIYPAQNSGAVLVGALFLDTAFPNFVGGIPSPISPVTPTIMQQSSRHYQQRVVPVSPMAGLPPTAIPNGQPIAAHRQDAYRYIIPRSGHSAYPGLGQPSSSSDVHAWSGIKTEEENGYGNYASSHQHAPYP</sequence>
<dbReference type="OrthoDB" id="3244905at2759"/>
<dbReference type="AlphaFoldDB" id="A0A0C2XH67"/>
<proteinExistence type="predicted"/>
<organism evidence="1 2">
    <name type="scientific">Hebeloma cylindrosporum</name>
    <dbReference type="NCBI Taxonomy" id="76867"/>
    <lineage>
        <taxon>Eukaryota</taxon>
        <taxon>Fungi</taxon>
        <taxon>Dikarya</taxon>
        <taxon>Basidiomycota</taxon>
        <taxon>Agaricomycotina</taxon>
        <taxon>Agaricomycetes</taxon>
        <taxon>Agaricomycetidae</taxon>
        <taxon>Agaricales</taxon>
        <taxon>Agaricineae</taxon>
        <taxon>Hymenogastraceae</taxon>
        <taxon>Hebeloma</taxon>
    </lineage>
</organism>
<reference evidence="1 2" key="1">
    <citation type="submission" date="2014-04" db="EMBL/GenBank/DDBJ databases">
        <authorList>
            <consortium name="DOE Joint Genome Institute"/>
            <person name="Kuo A."/>
            <person name="Gay G."/>
            <person name="Dore J."/>
            <person name="Kohler A."/>
            <person name="Nagy L.G."/>
            <person name="Floudas D."/>
            <person name="Copeland A."/>
            <person name="Barry K.W."/>
            <person name="Cichocki N."/>
            <person name="Veneault-Fourrey C."/>
            <person name="LaButti K."/>
            <person name="Lindquist E.A."/>
            <person name="Lipzen A."/>
            <person name="Lundell T."/>
            <person name="Morin E."/>
            <person name="Murat C."/>
            <person name="Sun H."/>
            <person name="Tunlid A."/>
            <person name="Henrissat B."/>
            <person name="Grigoriev I.V."/>
            <person name="Hibbett D.S."/>
            <person name="Martin F."/>
            <person name="Nordberg H.P."/>
            <person name="Cantor M.N."/>
            <person name="Hua S.X."/>
        </authorList>
    </citation>
    <scope>NUCLEOTIDE SEQUENCE [LARGE SCALE GENOMIC DNA]</scope>
    <source>
        <strain evidence="2">h7</strain>
    </source>
</reference>
<accession>A0A0C2XH67</accession>
<evidence type="ECO:0000313" key="2">
    <source>
        <dbReference type="Proteomes" id="UP000053424"/>
    </source>
</evidence>
<evidence type="ECO:0000313" key="1">
    <source>
        <dbReference type="EMBL" id="KIM37198.1"/>
    </source>
</evidence>
<protein>
    <submittedName>
        <fullName evidence="1">Uncharacterized protein</fullName>
    </submittedName>
</protein>
<name>A0A0C2XH67_HEBCY</name>
<keyword evidence="2" id="KW-1185">Reference proteome</keyword>
<gene>
    <name evidence="1" type="ORF">M413DRAFT_13544</name>
</gene>